<dbReference type="Proteomes" id="UP000254572">
    <property type="component" value="Unassembled WGS sequence"/>
</dbReference>
<dbReference type="Gene3D" id="1.10.1660.10">
    <property type="match status" value="1"/>
</dbReference>
<organism evidence="1 2">
    <name type="scientific">Cardiobacterium valvarum</name>
    <dbReference type="NCBI Taxonomy" id="194702"/>
    <lineage>
        <taxon>Bacteria</taxon>
        <taxon>Pseudomonadati</taxon>
        <taxon>Pseudomonadota</taxon>
        <taxon>Gammaproteobacteria</taxon>
        <taxon>Cardiobacteriales</taxon>
        <taxon>Cardiobacteriaceae</taxon>
        <taxon>Cardiobacterium</taxon>
    </lineage>
</organism>
<evidence type="ECO:0000313" key="1">
    <source>
        <dbReference type="EMBL" id="SUX25013.1"/>
    </source>
</evidence>
<dbReference type="RefSeq" id="WP_115612332.1">
    <property type="nucleotide sequence ID" value="NZ_JBHLZC010000001.1"/>
</dbReference>
<gene>
    <name evidence="1" type="ORF">NCTC13294_02197</name>
</gene>
<name>A0A381EDQ8_9GAMM</name>
<keyword evidence="2" id="KW-1185">Reference proteome</keyword>
<dbReference type="OrthoDB" id="5297409at2"/>
<evidence type="ECO:0000313" key="2">
    <source>
        <dbReference type="Proteomes" id="UP000254572"/>
    </source>
</evidence>
<reference evidence="1 2" key="1">
    <citation type="submission" date="2018-06" db="EMBL/GenBank/DDBJ databases">
        <authorList>
            <consortium name="Pathogen Informatics"/>
            <person name="Doyle S."/>
        </authorList>
    </citation>
    <scope>NUCLEOTIDE SEQUENCE [LARGE SCALE GENOMIC DNA]</scope>
    <source>
        <strain evidence="1 2">NCTC13294</strain>
    </source>
</reference>
<sequence>MHDEHDIQLSYREIIRACDSDDNWFTSIIEADIIHVSGDPQQATYNGYQLARIRRAHRISRDFEASAPATALILQLLDELDTLRKGQYN</sequence>
<evidence type="ECO:0008006" key="3">
    <source>
        <dbReference type="Google" id="ProtNLM"/>
    </source>
</evidence>
<dbReference type="Pfam" id="PF13591">
    <property type="entry name" value="MerR_2"/>
    <property type="match status" value="1"/>
</dbReference>
<accession>A0A381EDQ8</accession>
<protein>
    <recommendedName>
        <fullName evidence="3">MerR family transcriptional regulator</fullName>
    </recommendedName>
</protein>
<dbReference type="AlphaFoldDB" id="A0A381EDQ8"/>
<proteinExistence type="predicted"/>
<dbReference type="EMBL" id="UFUW01000001">
    <property type="protein sequence ID" value="SUX25013.1"/>
    <property type="molecule type" value="Genomic_DNA"/>
</dbReference>